<keyword evidence="8" id="KW-0812">Transmembrane</keyword>
<dbReference type="InterPro" id="IPR016162">
    <property type="entry name" value="Ald_DH_N"/>
</dbReference>
<name>Q7TP27_RAT</name>
<comment type="catalytic activity">
    <reaction evidence="25">
        <text>L-glutamate 5-semialdehyde + NAD(+) + H2O = L-glutamate + NADH + 2 H(+)</text>
        <dbReference type="Rhea" id="RHEA:30235"/>
        <dbReference type="ChEBI" id="CHEBI:15377"/>
        <dbReference type="ChEBI" id="CHEBI:15378"/>
        <dbReference type="ChEBI" id="CHEBI:29985"/>
        <dbReference type="ChEBI" id="CHEBI:57540"/>
        <dbReference type="ChEBI" id="CHEBI:57945"/>
        <dbReference type="ChEBI" id="CHEBI:58066"/>
        <dbReference type="EC" id="1.2.1.88"/>
    </reaction>
</comment>
<dbReference type="GO" id="GO:0003842">
    <property type="term" value="F:L-glutamate gamma-semialdehyde dehydrogenase activity"/>
    <property type="evidence" value="ECO:0007669"/>
    <property type="project" value="UniProtKB-EC"/>
</dbReference>
<keyword evidence="21" id="KW-0325">Glycoprotein</keyword>
<comment type="similarity">
    <text evidence="4 27">Belongs to the aldehyde dehydrogenase family.</text>
</comment>
<evidence type="ECO:0000256" key="26">
    <source>
        <dbReference type="PROSITE-ProRule" id="PRU10007"/>
    </source>
</evidence>
<dbReference type="CDD" id="cd07123">
    <property type="entry name" value="ALDH_F4-17_P5CDH"/>
    <property type="match status" value="1"/>
</dbReference>
<dbReference type="PROSITE" id="PS00070">
    <property type="entry name" value="ALDEHYDE_DEHYDR_CYS"/>
    <property type="match status" value="1"/>
</dbReference>
<dbReference type="SUPFAM" id="SSF53720">
    <property type="entry name" value="ALDH-like"/>
    <property type="match status" value="1"/>
</dbReference>
<evidence type="ECO:0000256" key="24">
    <source>
        <dbReference type="ARBA" id="ARBA00032259"/>
    </source>
</evidence>
<dbReference type="SUPFAM" id="SSF64593">
    <property type="entry name" value="Intermediate filament protein, coiled coil region"/>
    <property type="match status" value="1"/>
</dbReference>
<dbReference type="GO" id="GO:0005759">
    <property type="term" value="C:mitochondrial matrix"/>
    <property type="evidence" value="ECO:0007669"/>
    <property type="project" value="UniProtKB-SubCell"/>
</dbReference>
<evidence type="ECO:0000313" key="31">
    <source>
        <dbReference type="EMBL" id="AAP92628.1"/>
    </source>
</evidence>
<keyword evidence="13 27" id="KW-0560">Oxidoreductase</keyword>
<evidence type="ECO:0000256" key="21">
    <source>
        <dbReference type="ARBA" id="ARBA00023180"/>
    </source>
</evidence>
<evidence type="ECO:0000256" key="12">
    <source>
        <dbReference type="ARBA" id="ARBA00022989"/>
    </source>
</evidence>
<dbReference type="GO" id="GO:0004930">
    <property type="term" value="F:G protein-coupled receptor activity"/>
    <property type="evidence" value="ECO:0007669"/>
    <property type="project" value="UniProtKB-KW"/>
</dbReference>
<dbReference type="GO" id="GO:0005886">
    <property type="term" value="C:plasma membrane"/>
    <property type="evidence" value="ECO:0007669"/>
    <property type="project" value="UniProtKB-SubCell"/>
</dbReference>
<keyword evidence="22" id="KW-0807">Transducer</keyword>
<evidence type="ECO:0000256" key="8">
    <source>
        <dbReference type="ARBA" id="ARBA00022692"/>
    </source>
</evidence>
<evidence type="ECO:0000256" key="3">
    <source>
        <dbReference type="ARBA" id="ARBA00004786"/>
    </source>
</evidence>
<evidence type="ECO:0000256" key="15">
    <source>
        <dbReference type="ARBA" id="ARBA00023040"/>
    </source>
</evidence>
<evidence type="ECO:0000256" key="10">
    <source>
        <dbReference type="ARBA" id="ARBA00022754"/>
    </source>
</evidence>
<organism evidence="31">
    <name type="scientific">Rattus norvegicus</name>
    <name type="common">Rat</name>
    <dbReference type="NCBI Taxonomy" id="10116"/>
    <lineage>
        <taxon>Eukaryota</taxon>
        <taxon>Metazoa</taxon>
        <taxon>Chordata</taxon>
        <taxon>Craniata</taxon>
        <taxon>Vertebrata</taxon>
        <taxon>Euteleostomi</taxon>
        <taxon>Mammalia</taxon>
        <taxon>Eutheria</taxon>
        <taxon>Euarchontoglires</taxon>
        <taxon>Glires</taxon>
        <taxon>Rodentia</taxon>
        <taxon>Myomorpha</taxon>
        <taxon>Muroidea</taxon>
        <taxon>Muridae</taxon>
        <taxon>Murinae</taxon>
        <taxon>Rattus</taxon>
    </lineage>
</organism>
<keyword evidence="7" id="KW-1003">Cell membrane</keyword>
<dbReference type="GO" id="GO:0010133">
    <property type="term" value="P:L-proline catabolic process to L-glutamate"/>
    <property type="evidence" value="ECO:0007669"/>
    <property type="project" value="UniProtKB-UniPathway"/>
</dbReference>
<dbReference type="FunFam" id="3.40.50.2300:FF:000016">
    <property type="entry name" value="Taste 1 receptor member 2"/>
    <property type="match status" value="1"/>
</dbReference>
<dbReference type="PANTHER" id="PTHR14516:SF3">
    <property type="entry name" value="DELTA-1-PYRROLINE-5-CARBOXYLATE DEHYDROGENASE, MITOCHONDRIAL"/>
    <property type="match status" value="1"/>
</dbReference>
<evidence type="ECO:0000256" key="29">
    <source>
        <dbReference type="SAM" id="MobiDB-lite"/>
    </source>
</evidence>
<evidence type="ECO:0000256" key="17">
    <source>
        <dbReference type="ARBA" id="ARBA00023062"/>
    </source>
</evidence>
<dbReference type="InterPro" id="IPR016161">
    <property type="entry name" value="Ald_DH/histidinol_DH"/>
</dbReference>
<keyword evidence="18" id="KW-0496">Mitochondrion</keyword>
<evidence type="ECO:0000259" key="30">
    <source>
        <dbReference type="PROSITE" id="PS51842"/>
    </source>
</evidence>
<dbReference type="EC" id="1.2.1.88" evidence="5"/>
<dbReference type="Gene3D" id="3.40.309.10">
    <property type="entry name" value="Aldehyde Dehydrogenase, Chain A, domain 2"/>
    <property type="match status" value="1"/>
</dbReference>
<comment type="subcellular location">
    <subcellularLocation>
        <location evidence="2">Cell membrane</location>
        <topology evidence="2">Multi-pass membrane protein</topology>
    </subcellularLocation>
    <subcellularLocation>
        <location evidence="1">Mitochondrion matrix</location>
    </subcellularLocation>
</comment>
<evidence type="ECO:0000256" key="25">
    <source>
        <dbReference type="ARBA" id="ARBA00048142"/>
    </source>
</evidence>
<evidence type="ECO:0000256" key="5">
    <source>
        <dbReference type="ARBA" id="ARBA00012884"/>
    </source>
</evidence>
<evidence type="ECO:0000256" key="4">
    <source>
        <dbReference type="ARBA" id="ARBA00009986"/>
    </source>
</evidence>
<protein>
    <recommendedName>
        <fullName evidence="6">Delta-1-pyrroline-5-carboxylate dehydrogenase, mitochondrial</fullName>
        <ecNumber evidence="5">1.2.1.88</ecNumber>
    </recommendedName>
    <alternativeName>
        <fullName evidence="23">Aldehyde dehydrogenase family 4 member A1</fullName>
    </alternativeName>
    <alternativeName>
        <fullName evidence="24">L-glutamate gamma-semialdehyde dehydrogenase</fullName>
    </alternativeName>
</protein>
<keyword evidence="12" id="KW-1133">Transmembrane helix</keyword>
<evidence type="ECO:0000256" key="19">
    <source>
        <dbReference type="ARBA" id="ARBA00023136"/>
    </source>
</evidence>
<evidence type="ECO:0000256" key="22">
    <source>
        <dbReference type="ARBA" id="ARBA00023224"/>
    </source>
</evidence>
<dbReference type="Gene3D" id="3.40.605.10">
    <property type="entry name" value="Aldehyde Dehydrogenase, Chain A, domain 1"/>
    <property type="match status" value="2"/>
</dbReference>
<evidence type="ECO:0000256" key="2">
    <source>
        <dbReference type="ARBA" id="ARBA00004651"/>
    </source>
</evidence>
<feature type="region of interest" description="Disordered" evidence="29">
    <location>
        <begin position="259"/>
        <end position="284"/>
    </location>
</feature>
<comment type="pathway">
    <text evidence="3">Amino-acid degradation; L-proline degradation into L-glutamate; L-glutamate from L-proline: step 2/2.</text>
</comment>
<dbReference type="Gene3D" id="3.40.50.2300">
    <property type="match status" value="2"/>
</dbReference>
<dbReference type="EMBL" id="AY325227">
    <property type="protein sequence ID" value="AAP92628.1"/>
    <property type="molecule type" value="mRNA"/>
</dbReference>
<feature type="domain" description="IF rod" evidence="30">
    <location>
        <begin position="1"/>
        <end position="265"/>
    </location>
</feature>
<dbReference type="Pfam" id="PF00038">
    <property type="entry name" value="Filament"/>
    <property type="match status" value="1"/>
</dbReference>
<dbReference type="InterPro" id="IPR039008">
    <property type="entry name" value="IF_rod_dom"/>
</dbReference>
<dbReference type="SUPFAM" id="SSF53822">
    <property type="entry name" value="Periplasmic binding protein-like I"/>
    <property type="match status" value="1"/>
</dbReference>
<dbReference type="FunFam" id="3.40.309.10:FF:000005">
    <property type="entry name" value="1-pyrroline-5-carboxylate dehydrogenase 1"/>
    <property type="match status" value="1"/>
</dbReference>
<keyword evidence="17" id="KW-0642">Proline metabolism</keyword>
<keyword evidence="11" id="KW-0809">Transit peptide</keyword>
<dbReference type="GO" id="GO:0009593">
    <property type="term" value="P:detection of chemical stimulus"/>
    <property type="evidence" value="ECO:0007669"/>
    <property type="project" value="UniProtKB-ARBA"/>
</dbReference>
<feature type="compositionally biased region" description="Low complexity" evidence="29">
    <location>
        <begin position="266"/>
        <end position="278"/>
    </location>
</feature>
<evidence type="ECO:0000256" key="7">
    <source>
        <dbReference type="ARBA" id="ARBA00022475"/>
    </source>
</evidence>
<keyword evidence="9" id="KW-0732">Signal</keyword>
<dbReference type="InterPro" id="IPR005931">
    <property type="entry name" value="P5CDH/ALDH4A1"/>
</dbReference>
<dbReference type="Gene3D" id="1.20.5.170">
    <property type="match status" value="1"/>
</dbReference>
<dbReference type="PANTHER" id="PTHR14516">
    <property type="entry name" value="1-PYRROLINE-5-CARBOXYLATE DEHYDROGENASE FAMILY MEMBER"/>
    <property type="match status" value="1"/>
</dbReference>
<keyword evidence="19" id="KW-0472">Membrane</keyword>
<keyword evidence="16 28" id="KW-0175">Coiled coil</keyword>
<dbReference type="InterPro" id="IPR016163">
    <property type="entry name" value="Ald_DH_C"/>
</dbReference>
<dbReference type="InterPro" id="IPR016160">
    <property type="entry name" value="Ald_DH_CS_CYS"/>
</dbReference>
<evidence type="ECO:0000256" key="9">
    <source>
        <dbReference type="ARBA" id="ARBA00022729"/>
    </source>
</evidence>
<keyword evidence="10" id="KW-0403">Intermediate filament</keyword>
<reference evidence="31" key="1">
    <citation type="submission" date="2003-06" db="EMBL/GenBank/DDBJ databases">
        <title>Liver regeneration after PH.</title>
        <authorList>
            <person name="Xu C.S."/>
            <person name="Li W.Q."/>
            <person name="Li Y.C."/>
            <person name="Wang L."/>
            <person name="Wang S.F."/>
            <person name="Han H.P."/>
            <person name="Wang G.P."/>
            <person name="Chai L.Q."/>
            <person name="Yuan J.Y."/>
            <person name="Yang K.J."/>
            <person name="Yan H.M."/>
            <person name="Chang C.F."/>
            <person name="Zhao L.F."/>
            <person name="Ma H."/>
            <person name="Shi J.B."/>
            <person name="Rahman S."/>
            <person name="Wang Q.N."/>
            <person name="Zhang J.B."/>
        </authorList>
    </citation>
    <scope>NUCLEOTIDE SEQUENCE</scope>
</reference>
<accession>Q7TP27</accession>
<feature type="active site" evidence="26">
    <location>
        <position position="670"/>
    </location>
</feature>
<dbReference type="PROSITE" id="PS00687">
    <property type="entry name" value="ALDEHYDE_DEHYDR_GLU"/>
    <property type="match status" value="1"/>
</dbReference>
<evidence type="ECO:0000256" key="20">
    <source>
        <dbReference type="ARBA" id="ARBA00023170"/>
    </source>
</evidence>
<dbReference type="InterPro" id="IPR029510">
    <property type="entry name" value="Ald_DH_CS_GLU"/>
</dbReference>
<evidence type="ECO:0000256" key="28">
    <source>
        <dbReference type="SAM" id="Coils"/>
    </source>
</evidence>
<evidence type="ECO:0000256" key="27">
    <source>
        <dbReference type="RuleBase" id="RU003345"/>
    </source>
</evidence>
<sequence>MARWEEELAKCMNLQTMVDTLQEAAQEAEAIQEEMNEKIERLKAELVVFKGLMSDPMTDLDTKIQEKAMKVDMDICRRIDITAKLCDVAQQRNSEDVSKIFQVVPKKKDRKVASDDDISEQDGEVNRFSDEEVGSMNITDEMKRMFNQLRETFDFDDDCDSLTWEENEDTLLLWEDFTNCNPTIDLQGEQEENLGNLIHETESFFKTRDKEYQETIGQIELELATAKSDMNRHLHEYMEMCSMKRGLDVQMETCRRLIKGSADRNSPSPSSVASSDSGSTDEIQDDLEREADVEPMTLLDVQTGLSEVTSQAGTLRTSVMLPPALLRRSLLSYAWRGSGLRWKHASSLKVANEPILAFTQGSPERDALQKALNDLKDQTEAIPCVVGDEEVWTSDVRYQLSPFNHGHKVAKFCYADKALLNKAIEAAVLARKEWDLKPVADRAQIFLKAADMLSGPRRAEILAKTMVGQTLAEQLLRARSCQRLGDVSQKQGRGVGKCIGYQTWLIMGKTVIQAEIDAAAELIDFFRFNAKFAVELEGEQPISVPPSTNHVVYRGLEGFVAAISPFNFTAIGGNLAGAPALMGNVVLWKPSDTAMLASYAVYRILREAGLPPNVIQFVPADGPTFGDTVTSSEHLCGINFTGSVPTFKHLWKQVAQNLDRFRTFPRLAGECGGKNFHFVHSSADVDSVVSGTLRSAFEYGGQKCSACSRLYVPQSLWPQIKGRLLEEHSRIKVGNPAEDFGTFFSAVIDAKAFARIKKWLEHARSSPSLSILAGGQCNESVGYFVEPCIIESKDPQEPIMKEEIFGPVLTVYVYPDEKYRETLQLVDSTTSYGLTGAVFAQDKTIVQEATRMLRNAAGNFYINDKSTGSVVGQQPFGGARASVKPGILYGCHFAVMGPQARTLCLLSLLLHVLPKPGKLVENSDFHLAGDYLLGGLFTLHANVKSISHLSYLQVPKCNDNVGDGGGGADVIVVGDDHKHMVTMVVAVLGVWDMPVTAGMAVMEEVTVGVNGQWFTMKVLGYNLMQAMRFAVEEINNCSSLLPGVLLGYEMVDVCYLSNNIHPGLYFLAQDDDLLPILKDYSQYMPHVVAVIGPDNSESAITVSNILSHFLIPQITYSAISDKLRDKRHFPSMLRTVPSATHHIEAMVQLMVHFQWNWIVVLVSDDDYGRENSHLLSQRLTKTSDICIAFQEVLPIPESSQVMRSEEQRQLDNILDKLRRTSARVVVVFSPELSLYSFFHEVLRWNFTGFVWIASESWAIDPVLHNLTELRHTGTFLGVTIQRVSIPGFSQFRVRRDKPGYPVPNTTNLRTTCNQDCDACLNTTKSFNNILILSGERVVYSVYSAVYAVAHALHRLLGCNRVRCTKQKVYPWQLLREIWHVNFTLLGNRLFFDQQGDMPMLLDIIQWQWDLSQNPFQSIASYSPTSKRLTYINNVSWYTPNNTARTLAHGMVPPTSKVDLLSAKIF</sequence>
<dbReference type="InterPro" id="IPR001828">
    <property type="entry name" value="ANF_lig-bd_rcpt"/>
</dbReference>
<dbReference type="InterPro" id="IPR015590">
    <property type="entry name" value="Aldehyde_DH_dom"/>
</dbReference>
<evidence type="ECO:0000256" key="1">
    <source>
        <dbReference type="ARBA" id="ARBA00004305"/>
    </source>
</evidence>
<keyword evidence="15" id="KW-0297">G-protein coupled receptor</keyword>
<dbReference type="NCBIfam" id="TIGR01236">
    <property type="entry name" value="D1pyr5carbox1"/>
    <property type="match status" value="1"/>
</dbReference>
<dbReference type="PROSITE" id="PS51842">
    <property type="entry name" value="IF_ROD_2"/>
    <property type="match status" value="1"/>
</dbReference>
<evidence type="ECO:0000256" key="18">
    <source>
        <dbReference type="ARBA" id="ARBA00023128"/>
    </source>
</evidence>
<dbReference type="Pfam" id="PF01094">
    <property type="entry name" value="ANF_receptor"/>
    <property type="match status" value="1"/>
</dbReference>
<evidence type="ECO:0000256" key="23">
    <source>
        <dbReference type="ARBA" id="ARBA00029864"/>
    </source>
</evidence>
<keyword evidence="14" id="KW-0520">NAD</keyword>
<dbReference type="InterPro" id="IPR028082">
    <property type="entry name" value="Peripla_BP_I"/>
</dbReference>
<evidence type="ECO:0000256" key="13">
    <source>
        <dbReference type="ARBA" id="ARBA00023002"/>
    </source>
</evidence>
<dbReference type="Pfam" id="PF00171">
    <property type="entry name" value="Aldedh"/>
    <property type="match status" value="2"/>
</dbReference>
<dbReference type="GO" id="GO:0005882">
    <property type="term" value="C:intermediate filament"/>
    <property type="evidence" value="ECO:0007669"/>
    <property type="project" value="UniProtKB-KW"/>
</dbReference>
<feature type="coiled-coil region" evidence="28">
    <location>
        <begin position="11"/>
        <end position="52"/>
    </location>
</feature>
<proteinExistence type="evidence at transcript level"/>
<evidence type="ECO:0000256" key="11">
    <source>
        <dbReference type="ARBA" id="ARBA00022946"/>
    </source>
</evidence>
<evidence type="ECO:0000256" key="14">
    <source>
        <dbReference type="ARBA" id="ARBA00023027"/>
    </source>
</evidence>
<evidence type="ECO:0000256" key="6">
    <source>
        <dbReference type="ARBA" id="ARBA00014421"/>
    </source>
</evidence>
<dbReference type="UniPathway" id="UPA00261">
    <property type="reaction ID" value="UER00374"/>
</dbReference>
<evidence type="ECO:0000256" key="16">
    <source>
        <dbReference type="ARBA" id="ARBA00023054"/>
    </source>
</evidence>
<keyword evidence="20" id="KW-0675">Receptor</keyword>